<gene>
    <name evidence="3" type="ORF">A5892_01680</name>
</gene>
<dbReference type="KEGG" id="haa:A5892_01680"/>
<dbReference type="InterPro" id="IPR006076">
    <property type="entry name" value="FAD-dep_OxRdtase"/>
</dbReference>
<accession>A0A172YAT4</accession>
<dbReference type="PANTHER" id="PTHR13847:SF289">
    <property type="entry name" value="GLYCINE OXIDASE"/>
    <property type="match status" value="1"/>
</dbReference>
<evidence type="ECO:0000256" key="1">
    <source>
        <dbReference type="ARBA" id="ARBA00023002"/>
    </source>
</evidence>
<keyword evidence="4" id="KW-1185">Reference proteome</keyword>
<organism evidence="3 4">
    <name type="scientific">Halotalea alkalilenta</name>
    <dbReference type="NCBI Taxonomy" id="376489"/>
    <lineage>
        <taxon>Bacteria</taxon>
        <taxon>Pseudomonadati</taxon>
        <taxon>Pseudomonadota</taxon>
        <taxon>Gammaproteobacteria</taxon>
        <taxon>Oceanospirillales</taxon>
        <taxon>Halomonadaceae</taxon>
        <taxon>Halotalea</taxon>
    </lineage>
</organism>
<dbReference type="Proteomes" id="UP000077875">
    <property type="component" value="Chromosome"/>
</dbReference>
<dbReference type="Gene3D" id="3.50.50.60">
    <property type="entry name" value="FAD/NAD(P)-binding domain"/>
    <property type="match status" value="2"/>
</dbReference>
<dbReference type="RefSeq" id="WP_064121316.1">
    <property type="nucleotide sequence ID" value="NZ_CP015243.1"/>
</dbReference>
<dbReference type="Pfam" id="PF01266">
    <property type="entry name" value="DAO"/>
    <property type="match status" value="1"/>
</dbReference>
<protein>
    <submittedName>
        <fullName evidence="3">Amino acid dehydrogenase</fullName>
    </submittedName>
</protein>
<dbReference type="SUPFAM" id="SSF54373">
    <property type="entry name" value="FAD-linked reductases, C-terminal domain"/>
    <property type="match status" value="1"/>
</dbReference>
<sequence length="426" mass="46682">MIAAERAQGDSEVAKPEVIVLGGGMIGVCTALQLRLRGAEVVLVDRRAPGLETSYGNAGIIQREAVEPYAFPRNLAAILKVARKGGVDVNYHFTALPRLAPQLARYWWSSAPRRYPRAVEAYARLIAHSIDEHAPLIERSGATALIQQRGWRQAFRNPALLERELEDAQRLERDFGVTHQALDADALASAEPALRERLAGAVHWTQPWTVRDPGALVEHYAELYQRLGGGLVEGDAATLRSENGGWRVDTVDGPIAAAQAVVALGPWSAQLTSQLGYRLPLFVKRGYHRHYSSDGPTLEMPLLDTDNGVMLAPMARGLRLTTGAEFAQLGAPSSPVQLIKAERIARRLLPLTTALEQTPWLGNRPCTPDMLPVIGPAPRHRGLWFHFGHAHQGFTLGPASGRLLAELILGEQPYLDPTPYKVERLL</sequence>
<evidence type="ECO:0000313" key="4">
    <source>
        <dbReference type="Proteomes" id="UP000077875"/>
    </source>
</evidence>
<dbReference type="InterPro" id="IPR036188">
    <property type="entry name" value="FAD/NAD-bd_sf"/>
</dbReference>
<dbReference type="STRING" id="376489.A5892_01680"/>
<dbReference type="Gene3D" id="3.30.9.10">
    <property type="entry name" value="D-Amino Acid Oxidase, subunit A, domain 2"/>
    <property type="match status" value="1"/>
</dbReference>
<dbReference type="EMBL" id="CP015243">
    <property type="protein sequence ID" value="ANF56330.1"/>
    <property type="molecule type" value="Genomic_DNA"/>
</dbReference>
<name>A0A172YAT4_9GAMM</name>
<dbReference type="AlphaFoldDB" id="A0A172YAT4"/>
<proteinExistence type="predicted"/>
<keyword evidence="1" id="KW-0560">Oxidoreductase</keyword>
<dbReference type="GO" id="GO:0016491">
    <property type="term" value="F:oxidoreductase activity"/>
    <property type="evidence" value="ECO:0007669"/>
    <property type="project" value="UniProtKB-KW"/>
</dbReference>
<feature type="domain" description="FAD dependent oxidoreductase" evidence="2">
    <location>
        <begin position="18"/>
        <end position="407"/>
    </location>
</feature>
<dbReference type="GO" id="GO:0005737">
    <property type="term" value="C:cytoplasm"/>
    <property type="evidence" value="ECO:0007669"/>
    <property type="project" value="TreeGrafter"/>
</dbReference>
<reference evidence="3 4" key="1">
    <citation type="submission" date="2016-04" db="EMBL/GenBank/DDBJ databases">
        <title>Complete Genome Sequence of Halotalea alkalilenta IHB B 13600.</title>
        <authorList>
            <person name="Swarnkar M.K."/>
            <person name="Sharma A."/>
            <person name="Kaushal K."/>
            <person name="Soni R."/>
            <person name="Rana S."/>
            <person name="Singh A.K."/>
            <person name="Gulati A."/>
        </authorList>
    </citation>
    <scope>NUCLEOTIDE SEQUENCE [LARGE SCALE GENOMIC DNA]</scope>
    <source>
        <strain evidence="3 4">IHB B 13600</strain>
    </source>
</reference>
<evidence type="ECO:0000259" key="2">
    <source>
        <dbReference type="Pfam" id="PF01266"/>
    </source>
</evidence>
<dbReference type="SUPFAM" id="SSF51905">
    <property type="entry name" value="FAD/NAD(P)-binding domain"/>
    <property type="match status" value="1"/>
</dbReference>
<dbReference type="PANTHER" id="PTHR13847">
    <property type="entry name" value="SARCOSINE DEHYDROGENASE-RELATED"/>
    <property type="match status" value="1"/>
</dbReference>
<evidence type="ECO:0000313" key="3">
    <source>
        <dbReference type="EMBL" id="ANF56330.1"/>
    </source>
</evidence>